<accession>A0A834CDW5</accession>
<dbReference type="Proteomes" id="UP000646548">
    <property type="component" value="Unassembled WGS sequence"/>
</dbReference>
<gene>
    <name evidence="2" type="ORF">FQA47_021155</name>
</gene>
<proteinExistence type="predicted"/>
<dbReference type="EMBL" id="WKFB01000304">
    <property type="protein sequence ID" value="KAF6727399.1"/>
    <property type="molecule type" value="Genomic_DNA"/>
</dbReference>
<evidence type="ECO:0000256" key="1">
    <source>
        <dbReference type="SAM" id="MobiDB-lite"/>
    </source>
</evidence>
<organism evidence="2 3">
    <name type="scientific">Oryzias melastigma</name>
    <name type="common">Marine medaka</name>
    <dbReference type="NCBI Taxonomy" id="30732"/>
    <lineage>
        <taxon>Eukaryota</taxon>
        <taxon>Metazoa</taxon>
        <taxon>Chordata</taxon>
        <taxon>Craniata</taxon>
        <taxon>Vertebrata</taxon>
        <taxon>Euteleostomi</taxon>
        <taxon>Actinopterygii</taxon>
        <taxon>Neopterygii</taxon>
        <taxon>Teleostei</taxon>
        <taxon>Neoteleostei</taxon>
        <taxon>Acanthomorphata</taxon>
        <taxon>Ovalentaria</taxon>
        <taxon>Atherinomorphae</taxon>
        <taxon>Beloniformes</taxon>
        <taxon>Adrianichthyidae</taxon>
        <taxon>Oryziinae</taxon>
        <taxon>Oryzias</taxon>
    </lineage>
</organism>
<evidence type="ECO:0000313" key="2">
    <source>
        <dbReference type="EMBL" id="KAF6727399.1"/>
    </source>
</evidence>
<feature type="region of interest" description="Disordered" evidence="1">
    <location>
        <begin position="1"/>
        <end position="21"/>
    </location>
</feature>
<feature type="compositionally biased region" description="Low complexity" evidence="1">
    <location>
        <begin position="9"/>
        <end position="20"/>
    </location>
</feature>
<name>A0A834CDW5_ORYME</name>
<reference evidence="2" key="1">
    <citation type="journal article" name="BMC Genomics">
        <title>Long-read sequencing and de novo genome assembly of marine medaka (Oryzias melastigma).</title>
        <authorList>
            <person name="Liang P."/>
            <person name="Saqib H.S.A."/>
            <person name="Ni X."/>
            <person name="Shen Y."/>
        </authorList>
    </citation>
    <scope>NUCLEOTIDE SEQUENCE</scope>
    <source>
        <strain evidence="2">Bigg-433</strain>
    </source>
</reference>
<sequence length="76" mass="8622">MVGTEEEWSCSGSLSPESLSQKTEGKMLQVLLGLLYHTFDRTYGALLEQKDRPGTEVKEAREKCFPAELKLQLELF</sequence>
<protein>
    <submittedName>
        <fullName evidence="2">Uncharacterized protein</fullName>
    </submittedName>
</protein>
<comment type="caution">
    <text evidence="2">The sequence shown here is derived from an EMBL/GenBank/DDBJ whole genome shotgun (WGS) entry which is preliminary data.</text>
</comment>
<dbReference type="AlphaFoldDB" id="A0A834CDW5"/>
<evidence type="ECO:0000313" key="3">
    <source>
        <dbReference type="Proteomes" id="UP000646548"/>
    </source>
</evidence>